<accession>A0A8J2VIW0</accession>
<gene>
    <name evidence="1" type="ORF">GCM10011571_21230</name>
</gene>
<evidence type="ECO:0000313" key="1">
    <source>
        <dbReference type="EMBL" id="GGE19063.1"/>
    </source>
</evidence>
<protein>
    <submittedName>
        <fullName evidence="1">Uncharacterized protein</fullName>
    </submittedName>
</protein>
<evidence type="ECO:0000313" key="2">
    <source>
        <dbReference type="Proteomes" id="UP000625210"/>
    </source>
</evidence>
<dbReference type="Proteomes" id="UP000625210">
    <property type="component" value="Unassembled WGS sequence"/>
</dbReference>
<dbReference type="EMBL" id="BMHQ01000007">
    <property type="protein sequence ID" value="GGE19063.1"/>
    <property type="molecule type" value="Genomic_DNA"/>
</dbReference>
<proteinExistence type="predicted"/>
<dbReference type="AlphaFoldDB" id="A0A8J2VIW0"/>
<keyword evidence="2" id="KW-1185">Reference proteome</keyword>
<organism evidence="1 2">
    <name type="scientific">Marinithermofilum abyssi</name>
    <dbReference type="NCBI Taxonomy" id="1571185"/>
    <lineage>
        <taxon>Bacteria</taxon>
        <taxon>Bacillati</taxon>
        <taxon>Bacillota</taxon>
        <taxon>Bacilli</taxon>
        <taxon>Bacillales</taxon>
        <taxon>Thermoactinomycetaceae</taxon>
        <taxon>Marinithermofilum</taxon>
    </lineage>
</organism>
<sequence>MKEPVYMKWFPHGNVVNFQASVREMTPPELEQLLRRVIGQKVPVLTGTLDWVRQELYLYGQALEVKTEAFEGTWLIKSQADDGSEHVHTYSLDELKLSHEAHFDIEDAAAGLIRYSVYYVTFGPEEGKSGEITLFFADQRAENPLDCVVEFWEQAKDVGRDTQFTSACGLPPGFKELLKGEKKPS</sequence>
<reference evidence="1" key="1">
    <citation type="journal article" date="2014" name="Int. J. Syst. Evol. Microbiol.">
        <title>Complete genome sequence of Corynebacterium casei LMG S-19264T (=DSM 44701T), isolated from a smear-ripened cheese.</title>
        <authorList>
            <consortium name="US DOE Joint Genome Institute (JGI-PGF)"/>
            <person name="Walter F."/>
            <person name="Albersmeier A."/>
            <person name="Kalinowski J."/>
            <person name="Ruckert C."/>
        </authorList>
    </citation>
    <scope>NUCLEOTIDE SEQUENCE</scope>
    <source>
        <strain evidence="1">CGMCC 1.15179</strain>
    </source>
</reference>
<reference evidence="1" key="2">
    <citation type="submission" date="2020-09" db="EMBL/GenBank/DDBJ databases">
        <authorList>
            <person name="Sun Q."/>
            <person name="Zhou Y."/>
        </authorList>
    </citation>
    <scope>NUCLEOTIDE SEQUENCE</scope>
    <source>
        <strain evidence="1">CGMCC 1.15179</strain>
    </source>
</reference>
<dbReference type="RefSeq" id="WP_188647871.1">
    <property type="nucleotide sequence ID" value="NZ_BMHQ01000007.1"/>
</dbReference>
<name>A0A8J2VIW0_9BACL</name>
<comment type="caution">
    <text evidence="1">The sequence shown here is derived from an EMBL/GenBank/DDBJ whole genome shotgun (WGS) entry which is preliminary data.</text>
</comment>